<dbReference type="RefSeq" id="WP_120188690.1">
    <property type="nucleotide sequence ID" value="NZ_MCHY01000006.1"/>
</dbReference>
<accession>A0A419SNX7</accession>
<proteinExistence type="predicted"/>
<feature type="transmembrane region" description="Helical" evidence="1">
    <location>
        <begin position="59"/>
        <end position="77"/>
    </location>
</feature>
<protein>
    <recommendedName>
        <fullName evidence="4">DUF4179 domain-containing protein</fullName>
    </recommendedName>
</protein>
<dbReference type="Proteomes" id="UP000284219">
    <property type="component" value="Unassembled WGS sequence"/>
</dbReference>
<evidence type="ECO:0008006" key="4">
    <source>
        <dbReference type="Google" id="ProtNLM"/>
    </source>
</evidence>
<organism evidence="2 3">
    <name type="scientific">Ammoniphilus oxalaticus</name>
    <dbReference type="NCBI Taxonomy" id="66863"/>
    <lineage>
        <taxon>Bacteria</taxon>
        <taxon>Bacillati</taxon>
        <taxon>Bacillota</taxon>
        <taxon>Bacilli</taxon>
        <taxon>Bacillales</taxon>
        <taxon>Paenibacillaceae</taxon>
        <taxon>Aneurinibacillus group</taxon>
        <taxon>Ammoniphilus</taxon>
    </lineage>
</organism>
<keyword evidence="3" id="KW-1185">Reference proteome</keyword>
<evidence type="ECO:0000256" key="1">
    <source>
        <dbReference type="SAM" id="Phobius"/>
    </source>
</evidence>
<dbReference type="EMBL" id="MCHY01000006">
    <property type="protein sequence ID" value="RKD26010.1"/>
    <property type="molecule type" value="Genomic_DNA"/>
</dbReference>
<name>A0A419SNX7_9BACL</name>
<evidence type="ECO:0000313" key="3">
    <source>
        <dbReference type="Proteomes" id="UP000284219"/>
    </source>
</evidence>
<gene>
    <name evidence="2" type="ORF">BEP19_03540</name>
</gene>
<dbReference type="OrthoDB" id="1948928at2"/>
<dbReference type="AlphaFoldDB" id="A0A419SNX7"/>
<keyword evidence="1" id="KW-0812">Transmembrane</keyword>
<keyword evidence="1" id="KW-1133">Transmembrane helix</keyword>
<keyword evidence="1" id="KW-0472">Membrane</keyword>
<evidence type="ECO:0000313" key="2">
    <source>
        <dbReference type="EMBL" id="RKD26010.1"/>
    </source>
</evidence>
<reference evidence="2 3" key="1">
    <citation type="submission" date="2016-08" db="EMBL/GenBank/DDBJ databases">
        <title>Novel Firmicute Genomes.</title>
        <authorList>
            <person name="Poppleton D.I."/>
            <person name="Gribaldo S."/>
        </authorList>
    </citation>
    <scope>NUCLEOTIDE SEQUENCE [LARGE SCALE GENOMIC DNA]</scope>
    <source>
        <strain evidence="2 3">RAOx-1</strain>
    </source>
</reference>
<sequence length="451" mass="50538">MEDRKMRALLNQLDDDLVIQEFDKLMEGVEIDMDSIHKKAHQKLRKHNRATKLKRRKRYSYVAAACLCLIGVTGVYASDISETIKSFMTKTSVYDTVVDGDAYYLKDKQVLNSDITVESVIVSNGNLEMTISTQADRAFEDLGEIEIIPQDGSNTIYYPGGYGGEKDNLFLHFMNKTEGNYNIQPFQYFKLVIGENSYDLSLEKAKALDLDGQIYTAKSDLIDGVNLAASIADGKGKTNIQLVSSFADEHLQLIRFGQPIQTKVIEKFEDRGAEGTIGSSTGSSAEALYVVDGASNKQHKLEIPKNAKGRPVTNFETSALEGKDLTLTVPAIIATSNQKYEPLTLNIPTNGEVMLNKEIDFSEQKAVLKKMKRLSATSAELEFELNTGENKYIDLRSFNFYSPDIKKMSAEFNGNQATMTMEFHKEIEISEFQMSNPSFVMNGNWTIDLKR</sequence>
<comment type="caution">
    <text evidence="2">The sequence shown here is derived from an EMBL/GenBank/DDBJ whole genome shotgun (WGS) entry which is preliminary data.</text>
</comment>